<gene>
    <name evidence="1" type="ORF">SAMN02745221_00093</name>
</gene>
<sequence length="75" mass="8545">MFWLMAFYGGINLNKGDIFTVYIDGNVLTVCVLGFYREEYSGEEMVILAVVNQDNLVHIPAADLEAIFPHKKYLN</sequence>
<evidence type="ECO:0008006" key="3">
    <source>
        <dbReference type="Google" id="ProtNLM"/>
    </source>
</evidence>
<dbReference type="EMBL" id="FQWY01000002">
    <property type="protein sequence ID" value="SHG39117.1"/>
    <property type="molecule type" value="Genomic_DNA"/>
</dbReference>
<organism evidence="1 2">
    <name type="scientific">Thermosyntropha lipolytica DSM 11003</name>
    <dbReference type="NCBI Taxonomy" id="1123382"/>
    <lineage>
        <taxon>Bacteria</taxon>
        <taxon>Bacillati</taxon>
        <taxon>Bacillota</taxon>
        <taxon>Clostridia</taxon>
        <taxon>Eubacteriales</taxon>
        <taxon>Syntrophomonadaceae</taxon>
        <taxon>Thermosyntropha</taxon>
    </lineage>
</organism>
<name>A0A1M5JEY9_9FIRM</name>
<dbReference type="Proteomes" id="UP000242329">
    <property type="component" value="Unassembled WGS sequence"/>
</dbReference>
<dbReference type="AlphaFoldDB" id="A0A1M5JEY9"/>
<evidence type="ECO:0000313" key="2">
    <source>
        <dbReference type="Proteomes" id="UP000242329"/>
    </source>
</evidence>
<protein>
    <recommendedName>
        <fullName evidence="3">YabG peptidase U57</fullName>
    </recommendedName>
</protein>
<accession>A0A1M5JEY9</accession>
<keyword evidence="2" id="KW-1185">Reference proteome</keyword>
<proteinExistence type="predicted"/>
<evidence type="ECO:0000313" key="1">
    <source>
        <dbReference type="EMBL" id="SHG39117.1"/>
    </source>
</evidence>
<reference evidence="2" key="1">
    <citation type="submission" date="2016-11" db="EMBL/GenBank/DDBJ databases">
        <authorList>
            <person name="Varghese N."/>
            <person name="Submissions S."/>
        </authorList>
    </citation>
    <scope>NUCLEOTIDE SEQUENCE [LARGE SCALE GENOMIC DNA]</scope>
    <source>
        <strain evidence="2">DSM 11003</strain>
    </source>
</reference>
<dbReference type="STRING" id="1123382.SAMN02745221_00093"/>